<dbReference type="InterPro" id="IPR052913">
    <property type="entry name" value="Glycopeptide_resist_protein"/>
</dbReference>
<evidence type="ECO:0000256" key="2">
    <source>
        <dbReference type="SAM" id="MobiDB-lite"/>
    </source>
</evidence>
<name>A0A136Q844_9FIRM</name>
<feature type="region of interest" description="Disordered" evidence="2">
    <location>
        <begin position="1"/>
        <end position="98"/>
    </location>
</feature>
<feature type="domain" description="YoaR-like putative peptidoglycan binding" evidence="5">
    <location>
        <begin position="203"/>
        <end position="324"/>
    </location>
</feature>
<keyword evidence="3" id="KW-1133">Transmembrane helix</keyword>
<evidence type="ECO:0000313" key="7">
    <source>
        <dbReference type="Proteomes" id="UP000070366"/>
    </source>
</evidence>
<feature type="compositionally biased region" description="Pro residues" evidence="2">
    <location>
        <begin position="590"/>
        <end position="621"/>
    </location>
</feature>
<feature type="transmembrane region" description="Helical" evidence="3">
    <location>
        <begin position="118"/>
        <end position="138"/>
    </location>
</feature>
<dbReference type="Pfam" id="PF12229">
    <property type="entry name" value="PG_binding_4"/>
    <property type="match status" value="1"/>
</dbReference>
<dbReference type="AlphaFoldDB" id="A0A136Q844"/>
<evidence type="ECO:0000313" key="6">
    <source>
        <dbReference type="EMBL" id="KXK66853.1"/>
    </source>
</evidence>
<keyword evidence="3" id="KW-0472">Membrane</keyword>
<sequence>MSRELGNNEEENRRHTARKIGEEPAQDAPETGNAAAVGEGAQPESMIEPEDAPAADVSASGAGPEAADEETAEAAAQPELNCETCSEPGDQRTFGKNKLEEPLRVERERKPWSTKKKVILIVIIAAVAAAAVLTYFFLGQSRGLAGDDLRQIMDNGTFYEGVSIEGVDLSGKTIDEARPEIETKVDEALKDVSIDYKVNEDTYTLTSAELGAKADVDEALRTAMLYGREGTFAQRSQAIETARMQGVEIEMPFSYDQATILASIQANDEKINIPAQNASVVINKQVDEDKLFTDAGIDYKESVTGLEVNGQELADAVYAQLEQNNFEPVTANTQVTQPELTIDQIKDEYAVIGDFSTKYASSAFGRRYNIWKMADIINGVEILPGETWSINEEAGPRTYSRGWKGAPGISDGEYKEEAGGGICQVSSTLYGAVLRGEVEVVDRSHHSWPLDYVPGGLDATISTGAPDFVIKNNYDVPIYIIAKCDGEGAKTIQVQIYGPKFADGLTREFTSELIGTFGGGKVNYIDDPSLPAGTEQTIIKEHIGKKYQTYKHYYDADGNEVKVEKFSVETYDNKPAKVRRGTGTVTPETPVTPDPTPTPTTPETPVTPDPTPTTPEPPAVPETPATDPAAGA</sequence>
<feature type="compositionally biased region" description="Basic and acidic residues" evidence="2">
    <location>
        <begin position="10"/>
        <end position="22"/>
    </location>
</feature>
<dbReference type="InterPro" id="IPR007391">
    <property type="entry name" value="Vancomycin_resist_VanW"/>
</dbReference>
<dbReference type="PANTHER" id="PTHR35788">
    <property type="entry name" value="EXPORTED PROTEIN-RELATED"/>
    <property type="match status" value="1"/>
</dbReference>
<dbReference type="STRING" id="626937.HMPREF3293_00241"/>
<dbReference type="PATRIC" id="fig|626937.4.peg.245"/>
<dbReference type="KEGG" id="cmiu:B1H56_10295"/>
<feature type="compositionally biased region" description="Low complexity" evidence="2">
    <location>
        <begin position="622"/>
        <end position="632"/>
    </location>
</feature>
<reference evidence="6 7" key="1">
    <citation type="submission" date="2016-02" db="EMBL/GenBank/DDBJ databases">
        <authorList>
            <person name="Wen L."/>
            <person name="He K."/>
            <person name="Yang H."/>
        </authorList>
    </citation>
    <scope>NUCLEOTIDE SEQUENCE [LARGE SCALE GENOMIC DNA]</scope>
    <source>
        <strain evidence="6 7">DSM 22607</strain>
    </source>
</reference>
<dbReference type="OrthoDB" id="9797191at2"/>
<dbReference type="Gene3D" id="2.20.230.10">
    <property type="entry name" value="Resuscitation-promoting factor rpfb"/>
    <property type="match status" value="1"/>
</dbReference>
<dbReference type="RefSeq" id="WP_066519337.1">
    <property type="nucleotide sequence ID" value="NZ_CABMOF010000002.1"/>
</dbReference>
<dbReference type="InterPro" id="IPR011098">
    <property type="entry name" value="G5_dom"/>
</dbReference>
<dbReference type="Pfam" id="PF04294">
    <property type="entry name" value="VanW"/>
    <property type="match status" value="1"/>
</dbReference>
<evidence type="ECO:0000256" key="1">
    <source>
        <dbReference type="ARBA" id="ARBA00022729"/>
    </source>
</evidence>
<organism evidence="6 7">
    <name type="scientific">Christensenella minuta</name>
    <dbReference type="NCBI Taxonomy" id="626937"/>
    <lineage>
        <taxon>Bacteria</taxon>
        <taxon>Bacillati</taxon>
        <taxon>Bacillota</taxon>
        <taxon>Clostridia</taxon>
        <taxon>Christensenellales</taxon>
        <taxon>Christensenellaceae</taxon>
        <taxon>Christensenella</taxon>
    </lineage>
</organism>
<dbReference type="Proteomes" id="UP000070366">
    <property type="component" value="Unassembled WGS sequence"/>
</dbReference>
<dbReference type="PANTHER" id="PTHR35788:SF1">
    <property type="entry name" value="EXPORTED PROTEIN"/>
    <property type="match status" value="1"/>
</dbReference>
<dbReference type="EMBL" id="LSZW01000023">
    <property type="protein sequence ID" value="KXK66853.1"/>
    <property type="molecule type" value="Genomic_DNA"/>
</dbReference>
<evidence type="ECO:0000256" key="3">
    <source>
        <dbReference type="SAM" id="Phobius"/>
    </source>
</evidence>
<dbReference type="InterPro" id="IPR022029">
    <property type="entry name" value="YoaR-like_PG-bd"/>
</dbReference>
<proteinExistence type="predicted"/>
<keyword evidence="1" id="KW-0732">Signal</keyword>
<keyword evidence="3" id="KW-0812">Transmembrane</keyword>
<protein>
    <submittedName>
        <fullName evidence="6">VanW-like protein</fullName>
    </submittedName>
</protein>
<comment type="caution">
    <text evidence="6">The sequence shown here is derived from an EMBL/GenBank/DDBJ whole genome shotgun (WGS) entry which is preliminary data.</text>
</comment>
<dbReference type="Pfam" id="PF07501">
    <property type="entry name" value="G5"/>
    <property type="match status" value="1"/>
</dbReference>
<evidence type="ECO:0000259" key="5">
    <source>
        <dbReference type="Pfam" id="PF12229"/>
    </source>
</evidence>
<keyword evidence="7" id="KW-1185">Reference proteome</keyword>
<accession>A0A136Q844</accession>
<feature type="region of interest" description="Disordered" evidence="2">
    <location>
        <begin position="574"/>
        <end position="632"/>
    </location>
</feature>
<feature type="domain" description="G5" evidence="4">
    <location>
        <begin position="522"/>
        <end position="582"/>
    </location>
</feature>
<evidence type="ECO:0000259" key="4">
    <source>
        <dbReference type="Pfam" id="PF07501"/>
    </source>
</evidence>
<gene>
    <name evidence="6" type="ORF">HMPREF3293_00241</name>
</gene>